<gene>
    <name evidence="3" type="ORF">NTJ_05694</name>
</gene>
<name>A0ABN7AN89_9HEMI</name>
<evidence type="ECO:0000259" key="2">
    <source>
        <dbReference type="Pfam" id="PF00626"/>
    </source>
</evidence>
<dbReference type="EMBL" id="AP028912">
    <property type="protein sequence ID" value="BES92884.1"/>
    <property type="molecule type" value="Genomic_DNA"/>
</dbReference>
<accession>A0ABN7AN89</accession>
<dbReference type="SMART" id="SM00262">
    <property type="entry name" value="GEL"/>
    <property type="match status" value="3"/>
</dbReference>
<dbReference type="CDD" id="cd11289">
    <property type="entry name" value="gelsolin_S2_like"/>
    <property type="match status" value="1"/>
</dbReference>
<feature type="domain" description="Gelsolin-like" evidence="2">
    <location>
        <begin position="143"/>
        <end position="208"/>
    </location>
</feature>
<feature type="domain" description="Gelsolin-like" evidence="2">
    <location>
        <begin position="22"/>
        <end position="104"/>
    </location>
</feature>
<evidence type="ECO:0000313" key="3">
    <source>
        <dbReference type="EMBL" id="BES92884.1"/>
    </source>
</evidence>
<dbReference type="Gene3D" id="3.40.20.10">
    <property type="entry name" value="Severin"/>
    <property type="match status" value="3"/>
</dbReference>
<sequence length="347" mass="38366">MLEVFADAGRQAGLQIWRIENFQPVPVSTNDFGKFHEGDSYIVLSTKEDRSSNLSWDIHFWLGSKTSQDESGAAARLSVDLDDGLGGGPVQHREVQGHESNKFLELFPSGVRYMPGGVASGFHHVNINGPGQKKLYHVKGKRNVRVQLVEPNVKSMNKGDSFILDNGKNLYIYYGPNSKETEKLKASTAANQIRDQDHGGRAQIIRIDSTATEDEINEFFAELGSGSASEIAEGSPDDDLIFEKQAETAATLYKVSDAGGVLKTEKIGEKPLKRSLLEPNDSFILDTGSAGIYVWVGRGSNAQEKVEALKKGQDFLNENNYPAWTNMQRIVQGAEPTSFREYFIDWS</sequence>
<organism evidence="3 4">
    <name type="scientific">Nesidiocoris tenuis</name>
    <dbReference type="NCBI Taxonomy" id="355587"/>
    <lineage>
        <taxon>Eukaryota</taxon>
        <taxon>Metazoa</taxon>
        <taxon>Ecdysozoa</taxon>
        <taxon>Arthropoda</taxon>
        <taxon>Hexapoda</taxon>
        <taxon>Insecta</taxon>
        <taxon>Pterygota</taxon>
        <taxon>Neoptera</taxon>
        <taxon>Paraneoptera</taxon>
        <taxon>Hemiptera</taxon>
        <taxon>Heteroptera</taxon>
        <taxon>Panheteroptera</taxon>
        <taxon>Cimicomorpha</taxon>
        <taxon>Miridae</taxon>
        <taxon>Dicyphina</taxon>
        <taxon>Nesidiocoris</taxon>
    </lineage>
</organism>
<protein>
    <recommendedName>
        <fullName evidence="2">Gelsolin-like domain-containing protein</fullName>
    </recommendedName>
</protein>
<dbReference type="InterPro" id="IPR007122">
    <property type="entry name" value="Villin/Gelsolin"/>
</dbReference>
<keyword evidence="1" id="KW-0677">Repeat</keyword>
<dbReference type="InterPro" id="IPR007123">
    <property type="entry name" value="Gelsolin-like_dom"/>
</dbReference>
<dbReference type="SUPFAM" id="SSF55753">
    <property type="entry name" value="Actin depolymerizing proteins"/>
    <property type="match status" value="3"/>
</dbReference>
<dbReference type="PRINTS" id="PR00597">
    <property type="entry name" value="GELSOLIN"/>
</dbReference>
<dbReference type="PANTHER" id="PTHR11977:SF123">
    <property type="entry name" value="GELSOLIN"/>
    <property type="match status" value="1"/>
</dbReference>
<dbReference type="Pfam" id="PF00626">
    <property type="entry name" value="Gelsolin"/>
    <property type="match status" value="3"/>
</dbReference>
<evidence type="ECO:0000256" key="1">
    <source>
        <dbReference type="ARBA" id="ARBA00022737"/>
    </source>
</evidence>
<proteinExistence type="predicted"/>
<keyword evidence="4" id="KW-1185">Reference proteome</keyword>
<dbReference type="InterPro" id="IPR029006">
    <property type="entry name" value="ADF-H/Gelsolin-like_dom_sf"/>
</dbReference>
<dbReference type="Proteomes" id="UP001307889">
    <property type="component" value="Chromosome 4"/>
</dbReference>
<dbReference type="CDD" id="cd11292">
    <property type="entry name" value="gelsolin_S3_like"/>
    <property type="match status" value="1"/>
</dbReference>
<dbReference type="CDD" id="cd11290">
    <property type="entry name" value="gelsolin_S1_like"/>
    <property type="match status" value="1"/>
</dbReference>
<reference evidence="3 4" key="1">
    <citation type="submission" date="2023-09" db="EMBL/GenBank/DDBJ databases">
        <title>Nesidiocoris tenuis whole genome shotgun sequence.</title>
        <authorList>
            <person name="Shibata T."/>
            <person name="Shimoda M."/>
            <person name="Kobayashi T."/>
            <person name="Uehara T."/>
        </authorList>
    </citation>
    <scope>NUCLEOTIDE SEQUENCE [LARGE SCALE GENOMIC DNA]</scope>
    <source>
        <strain evidence="3 4">Japan</strain>
    </source>
</reference>
<feature type="domain" description="Gelsolin-like" evidence="2">
    <location>
        <begin position="269"/>
        <end position="340"/>
    </location>
</feature>
<evidence type="ECO:0000313" key="4">
    <source>
        <dbReference type="Proteomes" id="UP001307889"/>
    </source>
</evidence>
<dbReference type="PANTHER" id="PTHR11977">
    <property type="entry name" value="VILLIN"/>
    <property type="match status" value="1"/>
</dbReference>